<dbReference type="AlphaFoldDB" id="A0A7X2TFD6"/>
<proteinExistence type="predicted"/>
<dbReference type="Proteomes" id="UP000461880">
    <property type="component" value="Unassembled WGS sequence"/>
</dbReference>
<name>A0A7X2TFD6_9FIRM</name>
<dbReference type="EMBL" id="VUMN01000014">
    <property type="protein sequence ID" value="MSS58624.1"/>
    <property type="molecule type" value="Genomic_DNA"/>
</dbReference>
<accession>A0A7X2TFD6</accession>
<gene>
    <name evidence="1" type="ORF">FYJ51_06865</name>
</gene>
<organism evidence="1 2">
    <name type="scientific">Stecheria intestinalis</name>
    <dbReference type="NCBI Taxonomy" id="2606630"/>
    <lineage>
        <taxon>Bacteria</taxon>
        <taxon>Bacillati</taxon>
        <taxon>Bacillota</taxon>
        <taxon>Erysipelotrichia</taxon>
        <taxon>Erysipelotrichales</taxon>
        <taxon>Erysipelotrichaceae</taxon>
        <taxon>Stecheria</taxon>
    </lineage>
</organism>
<reference evidence="1 2" key="1">
    <citation type="submission" date="2019-08" db="EMBL/GenBank/DDBJ databases">
        <title>In-depth cultivation of the pig gut microbiome towards novel bacterial diversity and tailored functional studies.</title>
        <authorList>
            <person name="Wylensek D."/>
            <person name="Hitch T.C.A."/>
            <person name="Clavel T."/>
        </authorList>
    </citation>
    <scope>NUCLEOTIDE SEQUENCE [LARGE SCALE GENOMIC DNA]</scope>
    <source>
        <strain evidence="1 2">Oil+RF-744-GAM-WT-6</strain>
    </source>
</reference>
<evidence type="ECO:0000313" key="1">
    <source>
        <dbReference type="EMBL" id="MSS58624.1"/>
    </source>
</evidence>
<comment type="caution">
    <text evidence="1">The sequence shown here is derived from an EMBL/GenBank/DDBJ whole genome shotgun (WGS) entry which is preliminary data.</text>
</comment>
<dbReference type="RefSeq" id="WP_154504457.1">
    <property type="nucleotide sequence ID" value="NZ_VUMN01000014.1"/>
</dbReference>
<sequence>MPHLKKLKYAWLLLFPACSLLFGRILSKEVRPQEEITDDLPISESLNVLGTADSLLRNPEEYASLFDSDGTVIRFRPLSFRTAGRSILMKVQVEQIYEGTLNKQEIEIVQDCSISDLNSDVLSLTCNSGCQKLLEIGAEYIGDIKGNSLSSVYTFTTADFSCWKISDAYREEPASLEMEISSSIYDPVLYQFDTSELKEFLQQIYPDEEPQEVVSRLNDAQQASYNRAMVLAES</sequence>
<protein>
    <submittedName>
        <fullName evidence="1">Uncharacterized protein</fullName>
    </submittedName>
</protein>
<evidence type="ECO:0000313" key="2">
    <source>
        <dbReference type="Proteomes" id="UP000461880"/>
    </source>
</evidence>
<keyword evidence="2" id="KW-1185">Reference proteome</keyword>